<dbReference type="RefSeq" id="WP_094530644.1">
    <property type="nucleotide sequence ID" value="NZ_NHPJ01000052.1"/>
</dbReference>
<evidence type="ECO:0000256" key="2">
    <source>
        <dbReference type="SAM" id="Phobius"/>
    </source>
</evidence>
<feature type="region of interest" description="Disordered" evidence="1">
    <location>
        <begin position="240"/>
        <end position="339"/>
    </location>
</feature>
<keyword evidence="2" id="KW-0472">Membrane</keyword>
<dbReference type="PANTHER" id="PTHR35716">
    <property type="entry name" value="OS05G0574700 PROTEIN-RELATED"/>
    <property type="match status" value="1"/>
</dbReference>
<evidence type="ECO:0000256" key="1">
    <source>
        <dbReference type="SAM" id="MobiDB-lite"/>
    </source>
</evidence>
<dbReference type="EMBL" id="NHPJ01000052">
    <property type="protein sequence ID" value="OYR57917.1"/>
    <property type="molecule type" value="Genomic_DNA"/>
</dbReference>
<feature type="compositionally biased region" description="Polar residues" evidence="1">
    <location>
        <begin position="131"/>
        <end position="140"/>
    </location>
</feature>
<feature type="transmembrane region" description="Helical" evidence="2">
    <location>
        <begin position="221"/>
        <end position="243"/>
    </location>
</feature>
<proteinExistence type="predicted"/>
<dbReference type="AlphaFoldDB" id="A0A256IP74"/>
<organism evidence="3 4">
    <name type="scientific">Halorubrum halodurans</name>
    <dbReference type="NCBI Taxonomy" id="1383851"/>
    <lineage>
        <taxon>Archaea</taxon>
        <taxon>Methanobacteriati</taxon>
        <taxon>Methanobacteriota</taxon>
        <taxon>Stenosarchaea group</taxon>
        <taxon>Halobacteria</taxon>
        <taxon>Halobacteriales</taxon>
        <taxon>Haloferacaceae</taxon>
        <taxon>Halorubrum</taxon>
    </lineage>
</organism>
<feature type="compositionally biased region" description="Polar residues" evidence="1">
    <location>
        <begin position="179"/>
        <end position="190"/>
    </location>
</feature>
<gene>
    <name evidence="3" type="ORF">DJ70_04750</name>
</gene>
<comment type="caution">
    <text evidence="3">The sequence shown here is derived from an EMBL/GenBank/DDBJ whole genome shotgun (WGS) entry which is preliminary data.</text>
</comment>
<sequence>DPDDLAALVAELWTATTAGAAVDPSSVTVHGVDGSAGADDADAVAVVHPDADPDTTAAGQDGADLDPGTADVGEPPAGDVVTAPDLRRRLLYGLPPADAESLSERFLGTAARSESYRRDPPVGDGVPADTSVESGSSETDASGDDPTETGASGTVSSEDAAIGAGSTSSGSRLRVPPDRTTTGSAGSRSEPTAAGDDRRSAADEDAAPARGFGGDASRSRVAVAVVVVVLLAAVAGAASLAGVPSGGDGTDRLGFGDESADGTTGDAGAEADAGDDGGADGDAAASGADGDGDGGGSSPPHYYADGILGDDGGEAADADPTGSTVGDGEEAARATSLKPTCERAPLHVVQIQMNALRYNDPATNDGIRTTRRFASPQNRRAVSTFPQFVELFEGPNYAPMVGHDAVLYGPVAIDGDRASVRVVTYEEGSPTGSYEFRMRKIDSTDASLTGYGGGYDGCWMTDAVGVVSTDGRDGSGGTTDDSGDVGATEGSRIHGPPGT</sequence>
<evidence type="ECO:0000313" key="3">
    <source>
        <dbReference type="EMBL" id="OYR57917.1"/>
    </source>
</evidence>
<feature type="compositionally biased region" description="Low complexity" evidence="1">
    <location>
        <begin position="261"/>
        <end position="271"/>
    </location>
</feature>
<keyword evidence="2" id="KW-1133">Transmembrane helix</keyword>
<keyword evidence="2" id="KW-0812">Transmembrane</keyword>
<evidence type="ECO:0000313" key="4">
    <source>
        <dbReference type="Proteomes" id="UP000216308"/>
    </source>
</evidence>
<reference evidence="3 4" key="1">
    <citation type="journal article" date="2014" name="Front. Microbiol.">
        <title>Population and genomic analysis of the genus Halorubrum.</title>
        <authorList>
            <person name="Fullmer M.S."/>
            <person name="Soucy S.M."/>
            <person name="Swithers K.S."/>
            <person name="Makkay A.M."/>
            <person name="Wheeler R."/>
            <person name="Ventosa A."/>
            <person name="Gogarten J.P."/>
            <person name="Papke R.T."/>
        </authorList>
    </citation>
    <scope>NUCLEOTIDE SEQUENCE [LARGE SCALE GENOMIC DNA]</scope>
    <source>
        <strain evidence="3 4">Cb34</strain>
    </source>
</reference>
<protein>
    <submittedName>
        <fullName evidence="3">Uncharacterized protein</fullName>
    </submittedName>
</protein>
<feature type="region of interest" description="Disordered" evidence="1">
    <location>
        <begin position="469"/>
        <end position="499"/>
    </location>
</feature>
<dbReference type="Proteomes" id="UP000216308">
    <property type="component" value="Unassembled WGS sequence"/>
</dbReference>
<dbReference type="OrthoDB" id="242411at2157"/>
<feature type="compositionally biased region" description="Low complexity" evidence="1">
    <location>
        <begin position="160"/>
        <end position="171"/>
    </location>
</feature>
<accession>A0A256IP74</accession>
<name>A0A256IP74_9EURY</name>
<keyword evidence="4" id="KW-1185">Reference proteome</keyword>
<feature type="non-terminal residue" evidence="3">
    <location>
        <position position="1"/>
    </location>
</feature>
<feature type="region of interest" description="Disordered" evidence="1">
    <location>
        <begin position="48"/>
        <end position="216"/>
    </location>
</feature>